<gene>
    <name evidence="1" type="ORF">HAX54_003827</name>
</gene>
<name>A0ABS8WV27_DATST</name>
<sequence length="106" mass="12352">MAVVMVLTQLCYHGVVWFIMGEERKWLRAKNQDFGISERRWKVAGRELGQPQIEICELHVQRMCNSDAPVHCMSNACAIRMHQFAARDLCYRCVPQVRCIRSTLLL</sequence>
<organism evidence="1 2">
    <name type="scientific">Datura stramonium</name>
    <name type="common">Jimsonweed</name>
    <name type="synonym">Common thornapple</name>
    <dbReference type="NCBI Taxonomy" id="4076"/>
    <lineage>
        <taxon>Eukaryota</taxon>
        <taxon>Viridiplantae</taxon>
        <taxon>Streptophyta</taxon>
        <taxon>Embryophyta</taxon>
        <taxon>Tracheophyta</taxon>
        <taxon>Spermatophyta</taxon>
        <taxon>Magnoliopsida</taxon>
        <taxon>eudicotyledons</taxon>
        <taxon>Gunneridae</taxon>
        <taxon>Pentapetalae</taxon>
        <taxon>asterids</taxon>
        <taxon>lamiids</taxon>
        <taxon>Solanales</taxon>
        <taxon>Solanaceae</taxon>
        <taxon>Solanoideae</taxon>
        <taxon>Datureae</taxon>
        <taxon>Datura</taxon>
    </lineage>
</organism>
<reference evidence="1 2" key="1">
    <citation type="journal article" date="2021" name="BMC Genomics">
        <title>Datura genome reveals duplications of psychoactive alkaloid biosynthetic genes and high mutation rate following tissue culture.</title>
        <authorList>
            <person name="Rajewski A."/>
            <person name="Carter-House D."/>
            <person name="Stajich J."/>
            <person name="Litt A."/>
        </authorList>
    </citation>
    <scope>NUCLEOTIDE SEQUENCE [LARGE SCALE GENOMIC DNA]</scope>
    <source>
        <strain evidence="1">AR-01</strain>
    </source>
</reference>
<protein>
    <submittedName>
        <fullName evidence="1">Uncharacterized protein</fullName>
    </submittedName>
</protein>
<proteinExistence type="predicted"/>
<dbReference type="Proteomes" id="UP000823775">
    <property type="component" value="Unassembled WGS sequence"/>
</dbReference>
<accession>A0ABS8WV27</accession>
<dbReference type="EMBL" id="JACEIK010011757">
    <property type="protein sequence ID" value="MCE3215865.1"/>
    <property type="molecule type" value="Genomic_DNA"/>
</dbReference>
<keyword evidence="2" id="KW-1185">Reference proteome</keyword>
<evidence type="ECO:0000313" key="2">
    <source>
        <dbReference type="Proteomes" id="UP000823775"/>
    </source>
</evidence>
<evidence type="ECO:0000313" key="1">
    <source>
        <dbReference type="EMBL" id="MCE3215865.1"/>
    </source>
</evidence>
<comment type="caution">
    <text evidence="1">The sequence shown here is derived from an EMBL/GenBank/DDBJ whole genome shotgun (WGS) entry which is preliminary data.</text>
</comment>